<dbReference type="Pfam" id="PF14361">
    <property type="entry name" value="RsbRD_N"/>
    <property type="match status" value="1"/>
</dbReference>
<accession>A0A563ER11</accession>
<evidence type="ECO:0000313" key="6">
    <source>
        <dbReference type="Proteomes" id="UP000316639"/>
    </source>
</evidence>
<feature type="domain" description="RsbT co-antagonist protein RsbRD N-terminal" evidence="3">
    <location>
        <begin position="18"/>
        <end position="150"/>
    </location>
</feature>
<feature type="domain" description="PucR C-terminal helix-turn-helix" evidence="2">
    <location>
        <begin position="310"/>
        <end position="368"/>
    </location>
</feature>
<dbReference type="InterPro" id="IPR051448">
    <property type="entry name" value="CdaR-like_regulators"/>
</dbReference>
<keyword evidence="6" id="KW-1185">Reference proteome</keyword>
<dbReference type="Gene3D" id="1.10.10.2840">
    <property type="entry name" value="PucR C-terminal helix-turn-helix domain"/>
    <property type="match status" value="1"/>
</dbReference>
<dbReference type="OrthoDB" id="3196285at2"/>
<dbReference type="RefSeq" id="WP_146353818.1">
    <property type="nucleotide sequence ID" value="NZ_VOBR01000013.1"/>
</dbReference>
<dbReference type="AlphaFoldDB" id="A0A563ER11"/>
<protein>
    <submittedName>
        <fullName evidence="5">PucR family transcriptional regulator</fullName>
    </submittedName>
</protein>
<comment type="similarity">
    <text evidence="1">Belongs to the CdaR family.</text>
</comment>
<organism evidence="5 6">
    <name type="scientific">Lentzea tibetensis</name>
    <dbReference type="NCBI Taxonomy" id="2591470"/>
    <lineage>
        <taxon>Bacteria</taxon>
        <taxon>Bacillati</taxon>
        <taxon>Actinomycetota</taxon>
        <taxon>Actinomycetes</taxon>
        <taxon>Pseudonocardiales</taxon>
        <taxon>Pseudonocardiaceae</taxon>
        <taxon>Lentzea</taxon>
    </lineage>
</organism>
<dbReference type="InterPro" id="IPR025751">
    <property type="entry name" value="RsbRD_N_dom"/>
</dbReference>
<comment type="caution">
    <text evidence="5">The sequence shown here is derived from an EMBL/GenBank/DDBJ whole genome shotgun (WGS) entry which is preliminary data.</text>
</comment>
<evidence type="ECO:0000259" key="3">
    <source>
        <dbReference type="Pfam" id="PF14361"/>
    </source>
</evidence>
<evidence type="ECO:0000256" key="1">
    <source>
        <dbReference type="ARBA" id="ARBA00006754"/>
    </source>
</evidence>
<evidence type="ECO:0000259" key="2">
    <source>
        <dbReference type="Pfam" id="PF13556"/>
    </source>
</evidence>
<feature type="domain" description="CdaR GGDEF-like" evidence="4">
    <location>
        <begin position="169"/>
        <end position="268"/>
    </location>
</feature>
<evidence type="ECO:0000313" key="5">
    <source>
        <dbReference type="EMBL" id="TWP50195.1"/>
    </source>
</evidence>
<dbReference type="InterPro" id="IPR025736">
    <property type="entry name" value="PucR_C-HTH_dom"/>
</dbReference>
<dbReference type="InterPro" id="IPR042070">
    <property type="entry name" value="PucR_C-HTH_sf"/>
</dbReference>
<dbReference type="Pfam" id="PF17853">
    <property type="entry name" value="GGDEF_2"/>
    <property type="match status" value="1"/>
</dbReference>
<proteinExistence type="inferred from homology"/>
<dbReference type="Proteomes" id="UP000316639">
    <property type="component" value="Unassembled WGS sequence"/>
</dbReference>
<gene>
    <name evidence="5" type="ORF">FKR81_21000</name>
</gene>
<evidence type="ECO:0000259" key="4">
    <source>
        <dbReference type="Pfam" id="PF17853"/>
    </source>
</evidence>
<dbReference type="InterPro" id="IPR041522">
    <property type="entry name" value="CdaR_GGDEF"/>
</dbReference>
<dbReference type="Pfam" id="PF13556">
    <property type="entry name" value="HTH_30"/>
    <property type="match status" value="1"/>
</dbReference>
<sequence length="381" mass="41069">MDDKGVVGLAAAVHQRLPSLADELVERLKGLPEYQWSWAAMPVPYLRAVCLHHLDAMVRGLTTPTADLSTMHDAGRRAAQVGVPLAAVLHAYRAGARLVWEALLEEAEDARTLIAATAEIWAFADAGAEAVTISYRDASSVRLRQDERSRSAVVEALLDGRVTGTGASWQAADALHLPYEGEFAVVVAEAELGVEPLDGVQSRLDALGIASAWRLTPEMQIGVVSIRDGLERLVTLLRRIAVRRVGVSPCYAGLGLTPQAFRFARIAMEGAESVAVFDDHPLGAVLVGSPDAAVRAARIVLGPVTADAELLATLTCWFEERGSATRAGQRLHCHANTVRYRLRRIERLTGRSTTDPRALAELYIALEAVRRIPALTKVSTG</sequence>
<dbReference type="EMBL" id="VOBR01000013">
    <property type="protein sequence ID" value="TWP50195.1"/>
    <property type="molecule type" value="Genomic_DNA"/>
</dbReference>
<dbReference type="PANTHER" id="PTHR33744">
    <property type="entry name" value="CARBOHYDRATE DIACID REGULATOR"/>
    <property type="match status" value="1"/>
</dbReference>
<name>A0A563ER11_9PSEU</name>
<reference evidence="5 6" key="1">
    <citation type="submission" date="2019-07" db="EMBL/GenBank/DDBJ databases">
        <title>Lentzea xizangensis sp. nov., isolated from Qinghai-Tibetan Plateau Soils.</title>
        <authorList>
            <person name="Huang J."/>
        </authorList>
    </citation>
    <scope>NUCLEOTIDE SEQUENCE [LARGE SCALE GENOMIC DNA]</scope>
    <source>
        <strain evidence="5 6">FXJ1.1311</strain>
    </source>
</reference>
<dbReference type="PANTHER" id="PTHR33744:SF1">
    <property type="entry name" value="DNA-BINDING TRANSCRIPTIONAL ACTIVATOR ADER"/>
    <property type="match status" value="1"/>
</dbReference>